<dbReference type="Proteomes" id="UP000095009">
    <property type="component" value="Unassembled WGS sequence"/>
</dbReference>
<evidence type="ECO:0000313" key="7">
    <source>
        <dbReference type="EMBL" id="ODQ65387.1"/>
    </source>
</evidence>
<dbReference type="AlphaFoldDB" id="A0A1E3PKL3"/>
<name>A0A1E3PKL3_9ASCO</name>
<dbReference type="EMBL" id="KV454410">
    <property type="protein sequence ID" value="ODQ65387.1"/>
    <property type="molecule type" value="Genomic_DNA"/>
</dbReference>
<gene>
    <name evidence="7" type="ORF">NADFUDRAFT_7552</name>
</gene>
<dbReference type="STRING" id="857566.A0A1E3PKL3"/>
<organism evidence="7 8">
    <name type="scientific">Nadsonia fulvescens var. elongata DSM 6958</name>
    <dbReference type="NCBI Taxonomy" id="857566"/>
    <lineage>
        <taxon>Eukaryota</taxon>
        <taxon>Fungi</taxon>
        <taxon>Dikarya</taxon>
        <taxon>Ascomycota</taxon>
        <taxon>Saccharomycotina</taxon>
        <taxon>Dipodascomycetes</taxon>
        <taxon>Dipodascales</taxon>
        <taxon>Dipodascales incertae sedis</taxon>
        <taxon>Nadsonia</taxon>
    </lineage>
</organism>
<keyword evidence="4" id="KW-0539">Nucleus</keyword>
<dbReference type="GO" id="GO:0005634">
    <property type="term" value="C:nucleus"/>
    <property type="evidence" value="ECO:0007669"/>
    <property type="project" value="TreeGrafter"/>
</dbReference>
<evidence type="ECO:0000256" key="4">
    <source>
        <dbReference type="ARBA" id="ARBA00023242"/>
    </source>
</evidence>
<accession>A0A1E3PKL3</accession>
<dbReference type="PANTHER" id="PTHR13522">
    <property type="entry name" value="U6 SNRNA PHOSPHODIESTERASE 1"/>
    <property type="match status" value="1"/>
</dbReference>
<feature type="non-terminal residue" evidence="7">
    <location>
        <position position="1"/>
    </location>
</feature>
<sequence>KKEDLPPLPAKFWDLYPSKPRIVSTDSSFHDGKIRVNSHVDGLWPSHVYLEWVPNPESVKTLSACLDYVTQSLTAAIIKNRAIKTTDIQVRTLVHSELDVDLPLHVSLSDSIMIPANKKGLFKSAMISACEKIARNKLDLKFSAITRIYLNKTKTRAFIALVLNEDVHLSNLIKQVNHICRTFKKPEFHDLQPHISIGWF</sequence>
<keyword evidence="3" id="KW-0456">Lyase</keyword>
<keyword evidence="2" id="KW-0378">Hydrolase</keyword>
<dbReference type="GO" id="GO:0034477">
    <property type="term" value="P:U6 snRNA 3'-end processing"/>
    <property type="evidence" value="ECO:0007669"/>
    <property type="project" value="InterPro"/>
</dbReference>
<evidence type="ECO:0000256" key="6">
    <source>
        <dbReference type="ARBA" id="ARBA00030030"/>
    </source>
</evidence>
<evidence type="ECO:0000256" key="5">
    <source>
        <dbReference type="ARBA" id="ARBA00029543"/>
    </source>
</evidence>
<evidence type="ECO:0000256" key="3">
    <source>
        <dbReference type="ARBA" id="ARBA00023239"/>
    </source>
</evidence>
<dbReference type="Gene3D" id="3.90.1140.10">
    <property type="entry name" value="Cyclic phosphodiesterase"/>
    <property type="match status" value="1"/>
</dbReference>
<keyword evidence="8" id="KW-1185">Reference proteome</keyword>
<dbReference type="Pfam" id="PF09749">
    <property type="entry name" value="HVSL"/>
    <property type="match status" value="1"/>
</dbReference>
<evidence type="ECO:0000313" key="8">
    <source>
        <dbReference type="Proteomes" id="UP000095009"/>
    </source>
</evidence>
<dbReference type="InterPro" id="IPR027521">
    <property type="entry name" value="Usb1"/>
</dbReference>
<reference evidence="7 8" key="1">
    <citation type="journal article" date="2016" name="Proc. Natl. Acad. Sci. U.S.A.">
        <title>Comparative genomics of biotechnologically important yeasts.</title>
        <authorList>
            <person name="Riley R."/>
            <person name="Haridas S."/>
            <person name="Wolfe K.H."/>
            <person name="Lopes M.R."/>
            <person name="Hittinger C.T."/>
            <person name="Goeker M."/>
            <person name="Salamov A.A."/>
            <person name="Wisecaver J.H."/>
            <person name="Long T.M."/>
            <person name="Calvey C.H."/>
            <person name="Aerts A.L."/>
            <person name="Barry K.W."/>
            <person name="Choi C."/>
            <person name="Clum A."/>
            <person name="Coughlan A.Y."/>
            <person name="Deshpande S."/>
            <person name="Douglass A.P."/>
            <person name="Hanson S.J."/>
            <person name="Klenk H.-P."/>
            <person name="LaButti K.M."/>
            <person name="Lapidus A."/>
            <person name="Lindquist E.A."/>
            <person name="Lipzen A.M."/>
            <person name="Meier-Kolthoff J.P."/>
            <person name="Ohm R.A."/>
            <person name="Otillar R.P."/>
            <person name="Pangilinan J.L."/>
            <person name="Peng Y."/>
            <person name="Rokas A."/>
            <person name="Rosa C.A."/>
            <person name="Scheuner C."/>
            <person name="Sibirny A.A."/>
            <person name="Slot J.C."/>
            <person name="Stielow J.B."/>
            <person name="Sun H."/>
            <person name="Kurtzman C.P."/>
            <person name="Blackwell M."/>
            <person name="Grigoriev I.V."/>
            <person name="Jeffries T.W."/>
        </authorList>
    </citation>
    <scope>NUCLEOTIDE SEQUENCE [LARGE SCALE GENOMIC DNA]</scope>
    <source>
        <strain evidence="7 8">DSM 6958</strain>
    </source>
</reference>
<dbReference type="OrthoDB" id="49151at2759"/>
<protein>
    <recommendedName>
        <fullName evidence="5">U6 snRNA phosphodiesterase 1</fullName>
    </recommendedName>
    <alternativeName>
        <fullName evidence="6">3'-5' RNA exonuclease USB1</fullName>
    </alternativeName>
</protein>
<dbReference type="PANTHER" id="PTHR13522:SF3">
    <property type="entry name" value="U6 SNRNA PHOSPHODIESTERASE 1"/>
    <property type="match status" value="1"/>
</dbReference>
<evidence type="ECO:0000256" key="1">
    <source>
        <dbReference type="ARBA" id="ARBA00022722"/>
    </source>
</evidence>
<feature type="non-terminal residue" evidence="7">
    <location>
        <position position="200"/>
    </location>
</feature>
<dbReference type="GO" id="GO:0000175">
    <property type="term" value="F:3'-5'-RNA exonuclease activity"/>
    <property type="evidence" value="ECO:0007669"/>
    <property type="project" value="TreeGrafter"/>
</dbReference>
<evidence type="ECO:0000256" key="2">
    <source>
        <dbReference type="ARBA" id="ARBA00022801"/>
    </source>
</evidence>
<dbReference type="GO" id="GO:0016829">
    <property type="term" value="F:lyase activity"/>
    <property type="evidence" value="ECO:0007669"/>
    <property type="project" value="UniProtKB-KW"/>
</dbReference>
<keyword evidence="1" id="KW-0540">Nuclease</keyword>
<proteinExistence type="predicted"/>